<evidence type="ECO:0000256" key="2">
    <source>
        <dbReference type="SAM" id="Phobius"/>
    </source>
</evidence>
<feature type="transmembrane region" description="Helical" evidence="2">
    <location>
        <begin position="92"/>
        <end position="111"/>
    </location>
</feature>
<dbReference type="PANTHER" id="PTHR40547">
    <property type="entry name" value="SLL0298 PROTEIN"/>
    <property type="match status" value="1"/>
</dbReference>
<keyword evidence="2" id="KW-1133">Transmembrane helix</keyword>
<name>A0A3B0RQ45_9ZZZZ</name>
<dbReference type="PANTHER" id="PTHR40547:SF1">
    <property type="entry name" value="SLL0298 PROTEIN"/>
    <property type="match status" value="1"/>
</dbReference>
<evidence type="ECO:0000256" key="1">
    <source>
        <dbReference type="SAM" id="MobiDB-lite"/>
    </source>
</evidence>
<feature type="region of interest" description="Disordered" evidence="1">
    <location>
        <begin position="188"/>
        <end position="209"/>
    </location>
</feature>
<dbReference type="AlphaFoldDB" id="A0A3B0RQ45"/>
<evidence type="ECO:0000259" key="3">
    <source>
        <dbReference type="Pfam" id="PF09835"/>
    </source>
</evidence>
<evidence type="ECO:0000313" key="4">
    <source>
        <dbReference type="EMBL" id="VAV86633.1"/>
    </source>
</evidence>
<reference evidence="4" key="1">
    <citation type="submission" date="2018-06" db="EMBL/GenBank/DDBJ databases">
        <authorList>
            <person name="Zhirakovskaya E."/>
        </authorList>
    </citation>
    <scope>NUCLEOTIDE SEQUENCE</scope>
</reference>
<sequence length="209" mass="24283">MFKRRKKLSLWARSINWIWPRAGLRRSLVYAWHRVARISGTPYFITIGVASGVFASWTPFVGLHFFLAALIAFFLRGSLLASALGTFFGNPFSFPFIWLATYNLGGYMLGYETRYHVDITLPDGTFWLLFTNPSEFFDVVWIAVGPYFMPMLIGSIPLGLLTSVVIYFIMRPIVHKYQLRRLRRLEEKRNSEKKLKQSQKHSQKHSLHA</sequence>
<dbReference type="Pfam" id="PF09835">
    <property type="entry name" value="DUF2062"/>
    <property type="match status" value="1"/>
</dbReference>
<proteinExistence type="predicted"/>
<keyword evidence="2" id="KW-0812">Transmembrane</keyword>
<dbReference type="EMBL" id="UOEC01000010">
    <property type="protein sequence ID" value="VAV86633.1"/>
    <property type="molecule type" value="Genomic_DNA"/>
</dbReference>
<dbReference type="InterPro" id="IPR018639">
    <property type="entry name" value="DUF2062"/>
</dbReference>
<feature type="domain" description="DUF2062" evidence="3">
    <location>
        <begin position="26"/>
        <end position="182"/>
    </location>
</feature>
<gene>
    <name evidence="4" type="ORF">MNBD_ALPHA08-547</name>
</gene>
<accession>A0A3B0RQ45</accession>
<protein>
    <recommendedName>
        <fullName evidence="3">DUF2062 domain-containing protein</fullName>
    </recommendedName>
</protein>
<feature type="transmembrane region" description="Helical" evidence="2">
    <location>
        <begin position="147"/>
        <end position="170"/>
    </location>
</feature>
<feature type="transmembrane region" description="Helical" evidence="2">
    <location>
        <begin position="63"/>
        <end position="85"/>
    </location>
</feature>
<organism evidence="4">
    <name type="scientific">hydrothermal vent metagenome</name>
    <dbReference type="NCBI Taxonomy" id="652676"/>
    <lineage>
        <taxon>unclassified sequences</taxon>
        <taxon>metagenomes</taxon>
        <taxon>ecological metagenomes</taxon>
    </lineage>
</organism>
<feature type="compositionally biased region" description="Basic residues" evidence="1">
    <location>
        <begin position="196"/>
        <end position="209"/>
    </location>
</feature>
<keyword evidence="2" id="KW-0472">Membrane</keyword>
<feature type="transmembrane region" description="Helical" evidence="2">
    <location>
        <begin position="35"/>
        <end position="57"/>
    </location>
</feature>